<comment type="caution">
    <text evidence="1">The sequence shown here is derived from an EMBL/GenBank/DDBJ whole genome shotgun (WGS) entry which is preliminary data.</text>
</comment>
<sequence length="103" mass="11425">MKVKTRQIIIRDWIVEYGDVPVSTGRMATLSIASPLLQMHSGDYELKQMVRMFGVVQIVSVFFGEHKGIRISGILCVLFVVPRGPSTNLRSRILYLSCGAAVA</sequence>
<reference evidence="1 2" key="1">
    <citation type="journal article" date="2019" name="Sci. Rep.">
        <title>Orb-weaving spider Araneus ventricosus genome elucidates the spidroin gene catalogue.</title>
        <authorList>
            <person name="Kono N."/>
            <person name="Nakamura H."/>
            <person name="Ohtoshi R."/>
            <person name="Moran D.A.P."/>
            <person name="Shinohara A."/>
            <person name="Yoshida Y."/>
            <person name="Fujiwara M."/>
            <person name="Mori M."/>
            <person name="Tomita M."/>
            <person name="Arakawa K."/>
        </authorList>
    </citation>
    <scope>NUCLEOTIDE SEQUENCE [LARGE SCALE GENOMIC DNA]</scope>
</reference>
<keyword evidence="2" id="KW-1185">Reference proteome</keyword>
<dbReference type="AlphaFoldDB" id="A0A4Y2EQX7"/>
<gene>
    <name evidence="1" type="ORF">AVEN_30575_1</name>
</gene>
<name>A0A4Y2EQX7_ARAVE</name>
<organism evidence="1 2">
    <name type="scientific">Araneus ventricosus</name>
    <name type="common">Orbweaver spider</name>
    <name type="synonym">Epeira ventricosa</name>
    <dbReference type="NCBI Taxonomy" id="182803"/>
    <lineage>
        <taxon>Eukaryota</taxon>
        <taxon>Metazoa</taxon>
        <taxon>Ecdysozoa</taxon>
        <taxon>Arthropoda</taxon>
        <taxon>Chelicerata</taxon>
        <taxon>Arachnida</taxon>
        <taxon>Araneae</taxon>
        <taxon>Araneomorphae</taxon>
        <taxon>Entelegynae</taxon>
        <taxon>Araneoidea</taxon>
        <taxon>Araneidae</taxon>
        <taxon>Araneus</taxon>
    </lineage>
</organism>
<protein>
    <submittedName>
        <fullName evidence="1">Uncharacterized protein</fullName>
    </submittedName>
</protein>
<proteinExistence type="predicted"/>
<dbReference type="EMBL" id="BGPR01000668">
    <property type="protein sequence ID" value="GBM30749.1"/>
    <property type="molecule type" value="Genomic_DNA"/>
</dbReference>
<evidence type="ECO:0000313" key="2">
    <source>
        <dbReference type="Proteomes" id="UP000499080"/>
    </source>
</evidence>
<evidence type="ECO:0000313" key="1">
    <source>
        <dbReference type="EMBL" id="GBM30749.1"/>
    </source>
</evidence>
<dbReference type="Proteomes" id="UP000499080">
    <property type="component" value="Unassembled WGS sequence"/>
</dbReference>
<accession>A0A4Y2EQX7</accession>